<name>A0A106BUY6_THIDE</name>
<dbReference type="EMBL" id="LDUG01000009">
    <property type="protein sequence ID" value="KVW98893.1"/>
    <property type="molecule type" value="Genomic_DNA"/>
</dbReference>
<reference evidence="1 2" key="1">
    <citation type="journal article" date="2015" name="Appl. Environ. Microbiol.">
        <title>Aerobic and Anaerobic Thiosulfate Oxidation by a Cold-Adapted, Subglacial Chemoautotroph.</title>
        <authorList>
            <person name="Harrold Z.R."/>
            <person name="Skidmore M.L."/>
            <person name="Hamilton T.L."/>
            <person name="Desch L."/>
            <person name="Amada K."/>
            <person name="van Gelder W."/>
            <person name="Glover K."/>
            <person name="Roden E.E."/>
            <person name="Boyd E.S."/>
        </authorList>
    </citation>
    <scope>NUCLEOTIDE SEQUENCE [LARGE SCALE GENOMIC DNA]</scope>
    <source>
        <strain evidence="1 2">RG</strain>
    </source>
</reference>
<dbReference type="PATRIC" id="fig|36861.3.peg.3458"/>
<dbReference type="InterPro" id="IPR011727">
    <property type="entry name" value="CHP02117"/>
</dbReference>
<sequence length="199" mass="21443">MSPGAAPAVDAQATMHRVLVVRHGWHSGIVVRAAEVPEHAWPARREFVGAEHLEVGWGDRAYYQAADPSVWLGLRALLWPTAGVLHMVAFSGPVEHYFASAEIVALQITPQGFARLVAAISASHELDATGRPIPLGPGLYGTSRFYASREAFHLFATCNVWIAAMLREAGVPVSPTLSQTAGALFAQLRRHGQVIRPAP</sequence>
<evidence type="ECO:0000313" key="1">
    <source>
        <dbReference type="EMBL" id="KVW98893.1"/>
    </source>
</evidence>
<comment type="caution">
    <text evidence="1">The sequence shown here is derived from an EMBL/GenBank/DDBJ whole genome shotgun (WGS) entry which is preliminary data.</text>
</comment>
<dbReference type="Proteomes" id="UP000064243">
    <property type="component" value="Unassembled WGS sequence"/>
</dbReference>
<proteinExistence type="predicted"/>
<dbReference type="AlphaFoldDB" id="A0A106BUY6"/>
<keyword evidence="2" id="KW-1185">Reference proteome</keyword>
<evidence type="ECO:0008006" key="3">
    <source>
        <dbReference type="Google" id="ProtNLM"/>
    </source>
</evidence>
<evidence type="ECO:0000313" key="2">
    <source>
        <dbReference type="Proteomes" id="UP000064243"/>
    </source>
</evidence>
<protein>
    <recommendedName>
        <fullName evidence="3">DUF2459 domain-containing protein</fullName>
    </recommendedName>
</protein>
<organism evidence="1 2">
    <name type="scientific">Thiobacillus denitrificans</name>
    <dbReference type="NCBI Taxonomy" id="36861"/>
    <lineage>
        <taxon>Bacteria</taxon>
        <taxon>Pseudomonadati</taxon>
        <taxon>Pseudomonadota</taxon>
        <taxon>Betaproteobacteria</taxon>
        <taxon>Nitrosomonadales</taxon>
        <taxon>Thiobacillaceae</taxon>
        <taxon>Thiobacillus</taxon>
    </lineage>
</organism>
<accession>A0A106BUY6</accession>
<dbReference type="Pfam" id="PF09601">
    <property type="entry name" value="DUF2459"/>
    <property type="match status" value="1"/>
</dbReference>
<gene>
    <name evidence="1" type="ORF">ABW22_02890</name>
</gene>